<evidence type="ECO:0000259" key="7">
    <source>
        <dbReference type="Pfam" id="PF01432"/>
    </source>
</evidence>
<dbReference type="Proteomes" id="UP000663802">
    <property type="component" value="Unassembled WGS sequence"/>
</dbReference>
<keyword evidence="5 6" id="KW-0482">Metalloprotease</keyword>
<dbReference type="CDD" id="cd09607">
    <property type="entry name" value="M3B_PepF"/>
    <property type="match status" value="1"/>
</dbReference>
<evidence type="ECO:0000259" key="8">
    <source>
        <dbReference type="Pfam" id="PF08439"/>
    </source>
</evidence>
<dbReference type="RefSeq" id="WP_228731301.1">
    <property type="nucleotide sequence ID" value="NZ_BMBA01000003.1"/>
</dbReference>
<dbReference type="NCBIfam" id="TIGR02290">
    <property type="entry name" value="M3_fam_3"/>
    <property type="match status" value="1"/>
</dbReference>
<evidence type="ECO:0000256" key="3">
    <source>
        <dbReference type="ARBA" id="ARBA00022801"/>
    </source>
</evidence>
<dbReference type="Pfam" id="PF08439">
    <property type="entry name" value="Peptidase_M3_N"/>
    <property type="match status" value="1"/>
</dbReference>
<name>A0ABQ1EE74_9CLOT</name>
<evidence type="ECO:0000313" key="9">
    <source>
        <dbReference type="EMBL" id="GFZ32895.1"/>
    </source>
</evidence>
<feature type="domain" description="Peptidase M3A/M3B catalytic" evidence="7">
    <location>
        <begin position="200"/>
        <end position="579"/>
    </location>
</feature>
<comment type="similarity">
    <text evidence="6">Belongs to the peptidase M3 family.</text>
</comment>
<dbReference type="PANTHER" id="PTHR34217:SF1">
    <property type="entry name" value="CARBOXYPEPTIDASE 1"/>
    <property type="match status" value="1"/>
</dbReference>
<dbReference type="InterPro" id="IPR011977">
    <property type="entry name" value="Pept_M3B_clade3"/>
</dbReference>
<dbReference type="EMBL" id="BMBA01000003">
    <property type="protein sequence ID" value="GFZ32895.1"/>
    <property type="molecule type" value="Genomic_DNA"/>
</dbReference>
<evidence type="ECO:0000256" key="6">
    <source>
        <dbReference type="RuleBase" id="RU003435"/>
    </source>
</evidence>
<keyword evidence="3 6" id="KW-0378">Hydrolase</keyword>
<keyword evidence="10" id="KW-1185">Reference proteome</keyword>
<evidence type="ECO:0000256" key="4">
    <source>
        <dbReference type="ARBA" id="ARBA00022833"/>
    </source>
</evidence>
<comment type="caution">
    <text evidence="9">The sequence shown here is derived from an EMBL/GenBank/DDBJ whole genome shotgun (WGS) entry which is preliminary data.</text>
</comment>
<proteinExistence type="inferred from homology"/>
<dbReference type="PANTHER" id="PTHR34217">
    <property type="entry name" value="METAL-DEPENDENT CARBOXYPEPTIDASE"/>
    <property type="match status" value="1"/>
</dbReference>
<evidence type="ECO:0000256" key="1">
    <source>
        <dbReference type="ARBA" id="ARBA00022670"/>
    </source>
</evidence>
<dbReference type="InterPro" id="IPR042088">
    <property type="entry name" value="OligoPept_F_C"/>
</dbReference>
<sequence>MIDDSEKMRWSLKELYSSFDGEDFKNDMKLLDDIIDEFTNWCDKNLSNTDNLKEKLEAYISIFTEYRNVIGRLGSFASLNFAANAKDEKAKKYITLIEKKDTKITEAEVKFSKWISDIKNLDEILSSSEILKKHIFYLKEIVSKSKYILSEKEEVAISKMRLTGSSAWLKLKNQLTSNHKVQIDIEGRVEKLPITKIKNMQFSKDNVLREKAFFAERISNDSIAEGVAAALNGIKGEVLTICELKGYSSPLNMTLDNSRMDEETLNVMLKVMKEGLGYFKRYFLKKAEILGYEDKLPYYDIMAPVGSRDMNFSYEEARDFIVKHFSSFSPEMGDLALKAFESRWIDAEVREGKRGGAFCHNLHFIKESRVLCSYDGNFKNVCTIAHELGHAYHGSILQKESILNSSYPMPLAETASIFAESIVRNAALKTADKDEALVILGAELENCASVIVDIYARFLFEKEVFHRRKDGELSVDEIKDIMVWAQKEAYGDAIIEETFDYYAWVHKPHYYYVERNFYNFPYAFGLLFSKGLYKIYLQQGNDFIEKYNEVLKLTGQANIYDVAKHVEIDLHNEEFWRGSFEIIKRDIDKFCNVDIS</sequence>
<dbReference type="Pfam" id="PF01432">
    <property type="entry name" value="Peptidase_M3"/>
    <property type="match status" value="1"/>
</dbReference>
<keyword evidence="4 6" id="KW-0862">Zinc</keyword>
<protein>
    <submittedName>
        <fullName evidence="9">Oligoendopeptidase F</fullName>
    </submittedName>
</protein>
<dbReference type="InterPro" id="IPR001333">
    <property type="entry name" value="Peptidase_M32_Taq"/>
</dbReference>
<evidence type="ECO:0000313" key="10">
    <source>
        <dbReference type="Proteomes" id="UP000663802"/>
    </source>
</evidence>
<evidence type="ECO:0000256" key="5">
    <source>
        <dbReference type="ARBA" id="ARBA00023049"/>
    </source>
</evidence>
<keyword evidence="1 6" id="KW-0645">Protease</keyword>
<dbReference type="SUPFAM" id="SSF55486">
    <property type="entry name" value="Metalloproteases ('zincins'), catalytic domain"/>
    <property type="match status" value="1"/>
</dbReference>
<dbReference type="InterPro" id="IPR034006">
    <property type="entry name" value="M3B_PepF_2"/>
</dbReference>
<keyword evidence="2 6" id="KW-0479">Metal-binding</keyword>
<comment type="cofactor">
    <cofactor evidence="6">
        <name>Zn(2+)</name>
        <dbReference type="ChEBI" id="CHEBI:29105"/>
    </cofactor>
    <text evidence="6">Binds 1 zinc ion.</text>
</comment>
<gene>
    <name evidence="9" type="ORF">CSC2_34210</name>
</gene>
<evidence type="ECO:0000256" key="2">
    <source>
        <dbReference type="ARBA" id="ARBA00022723"/>
    </source>
</evidence>
<organism evidence="9 10">
    <name type="scientific">Clostridium zeae</name>
    <dbReference type="NCBI Taxonomy" id="2759022"/>
    <lineage>
        <taxon>Bacteria</taxon>
        <taxon>Bacillati</taxon>
        <taxon>Bacillota</taxon>
        <taxon>Clostridia</taxon>
        <taxon>Eubacteriales</taxon>
        <taxon>Clostridiaceae</taxon>
        <taxon>Clostridium</taxon>
    </lineage>
</organism>
<dbReference type="InterPro" id="IPR013647">
    <property type="entry name" value="OligopepF_N_dom"/>
</dbReference>
<dbReference type="Gene3D" id="1.20.140.70">
    <property type="entry name" value="Oligopeptidase f, N-terminal domain"/>
    <property type="match status" value="1"/>
</dbReference>
<dbReference type="Gene3D" id="1.10.1370.20">
    <property type="entry name" value="Oligoendopeptidase f, C-terminal domain"/>
    <property type="match status" value="1"/>
</dbReference>
<reference evidence="9 10" key="1">
    <citation type="journal article" date="2021" name="Int. J. Syst. Evol. Microbiol.">
        <title>Clostridium zeae sp. nov., isolated from corn silage.</title>
        <authorList>
            <person name="Kobayashi H."/>
            <person name="Tanizawa Y."/>
            <person name="Yagura M."/>
            <person name="Sakamoto M."/>
            <person name="Ohkuma M."/>
            <person name="Tohno M."/>
        </authorList>
    </citation>
    <scope>NUCLEOTIDE SEQUENCE [LARGE SCALE GENOMIC DNA]</scope>
    <source>
        <strain evidence="9 10">CSC2</strain>
    </source>
</reference>
<feature type="domain" description="Oligopeptidase F N-terminal" evidence="8">
    <location>
        <begin position="119"/>
        <end position="177"/>
    </location>
</feature>
<accession>A0ABQ1EE74</accession>
<dbReference type="InterPro" id="IPR001567">
    <property type="entry name" value="Pept_M3A_M3B_dom"/>
</dbReference>